<feature type="transmembrane region" description="Helical" evidence="1">
    <location>
        <begin position="37"/>
        <end position="61"/>
    </location>
</feature>
<feature type="transmembrane region" description="Helical" evidence="1">
    <location>
        <begin position="6"/>
        <end position="25"/>
    </location>
</feature>
<dbReference type="EMBL" id="AMPO01000001">
    <property type="protein sequence ID" value="EKF86992.1"/>
    <property type="molecule type" value="Genomic_DNA"/>
</dbReference>
<name>K2R707_METFP</name>
<evidence type="ECO:0000256" key="1">
    <source>
        <dbReference type="SAM" id="Phobius"/>
    </source>
</evidence>
<evidence type="ECO:0000313" key="2">
    <source>
        <dbReference type="EMBL" id="EKF86992.1"/>
    </source>
</evidence>
<sequence>MDTAYTWLILGIIGALIMLGIQFYSKRVLTTKKIVEITLLSLLVVTVGFGSIWAAIGHSFFANQVASSIGWAPGSPFQQEVAFANLAFGVLGILCIWIRGNFWTATVIGVSIFLLGDALGHITNIFATGNQASGNAGAVLVLDILVPVLLISLLAVYRVMEERAVRSAIKSLERSL</sequence>
<dbReference type="RefSeq" id="WP_004029566.1">
    <property type="nucleotide sequence ID" value="NZ_AMPO01000001.1"/>
</dbReference>
<evidence type="ECO:0000313" key="3">
    <source>
        <dbReference type="Proteomes" id="UP000007360"/>
    </source>
</evidence>
<feature type="transmembrane region" description="Helical" evidence="1">
    <location>
        <begin position="81"/>
        <end position="98"/>
    </location>
</feature>
<keyword evidence="1" id="KW-0472">Membrane</keyword>
<proteinExistence type="predicted"/>
<keyword evidence="1" id="KW-1133">Transmembrane helix</keyword>
<dbReference type="AlphaFoldDB" id="K2R707"/>
<organism evidence="2 3">
    <name type="scientific">Methanobacterium formicicum (strain DSM 3637 / PP1)</name>
    <dbReference type="NCBI Taxonomy" id="1204725"/>
    <lineage>
        <taxon>Archaea</taxon>
        <taxon>Methanobacteriati</taxon>
        <taxon>Methanobacteriota</taxon>
        <taxon>Methanomada group</taxon>
        <taxon>Methanobacteria</taxon>
        <taxon>Methanobacteriales</taxon>
        <taxon>Methanobacteriaceae</taxon>
        <taxon>Methanobacterium</taxon>
    </lineage>
</organism>
<keyword evidence="3" id="KW-1185">Reference proteome</keyword>
<comment type="caution">
    <text evidence="2">The sequence shown here is derived from an EMBL/GenBank/DDBJ whole genome shotgun (WGS) entry which is preliminary data.</text>
</comment>
<accession>K2R707</accession>
<dbReference type="InterPro" id="IPR046740">
    <property type="entry name" value="DUF6790"/>
</dbReference>
<reference evidence="2 3" key="1">
    <citation type="journal article" date="2012" name="J. Bacteriol.">
        <title>Draft genome sequence of Methanobacterium formicicum DSM 3637, an archaebacterium isolated from the methane producer amoeba Pelomyxa palustris.</title>
        <authorList>
            <person name="Gutierrez G."/>
        </authorList>
    </citation>
    <scope>NUCLEOTIDE SEQUENCE [LARGE SCALE GENOMIC DNA]</scope>
    <source>
        <strain evidence="3">DSM 3637 / PP1</strain>
    </source>
</reference>
<dbReference type="OrthoDB" id="70868at2157"/>
<protein>
    <submittedName>
        <fullName evidence="2">Uncharacterized protein</fullName>
    </submittedName>
</protein>
<feature type="transmembrane region" description="Helical" evidence="1">
    <location>
        <begin position="105"/>
        <end position="127"/>
    </location>
</feature>
<dbReference type="PATRIC" id="fig|1204725.3.peg.374"/>
<keyword evidence="1" id="KW-0812">Transmembrane</keyword>
<dbReference type="Pfam" id="PF20589">
    <property type="entry name" value="DUF6790"/>
    <property type="match status" value="1"/>
</dbReference>
<dbReference type="Proteomes" id="UP000007360">
    <property type="component" value="Unassembled WGS sequence"/>
</dbReference>
<feature type="transmembrane region" description="Helical" evidence="1">
    <location>
        <begin position="139"/>
        <end position="160"/>
    </location>
</feature>
<gene>
    <name evidence="2" type="ORF">A994_01860</name>
</gene>